<evidence type="ECO:0000256" key="2">
    <source>
        <dbReference type="ARBA" id="ARBA00023002"/>
    </source>
</evidence>
<dbReference type="EMBL" id="UOYP01000029">
    <property type="protein sequence ID" value="VAY86709.1"/>
    <property type="molecule type" value="Genomic_DNA"/>
</dbReference>
<dbReference type="Pfam" id="PF02153">
    <property type="entry name" value="PDH_N"/>
    <property type="match status" value="1"/>
</dbReference>
<dbReference type="Gene3D" id="1.10.3660.10">
    <property type="entry name" value="6-phosphogluconate dehydrogenase C-terminal like domain"/>
    <property type="match status" value="1"/>
</dbReference>
<dbReference type="FunFam" id="3.40.50.720:FF:000208">
    <property type="entry name" value="Prephenate dehydrogenase"/>
    <property type="match status" value="1"/>
</dbReference>
<sequence length="291" mass="31846">MVSKTPRRLAILGVGLMGGSFALALRQVAPHMHIAGYDRDEVNLAAARQLGVIDLGSVDLASVVREADMVLMAVPVGQMPELFELMAPHLNPVAVVTDVGSTKTSLVEAARKYLGPAVARFVPGHPIAGAELSGVRAAQEGLFQGRTVVLTPLEETLPHPLAWVQSCWELCGARVECQTVARHDEIFGVVSHLPHLLSFALVYEIAQRPDAATLFRFAASGFRDFTRIAGSNPEMWRDISLANRDVLKVELVRYRDQLDQLMAWLDTADGAALEDFMQKARTARRQWQEGS</sequence>
<dbReference type="GO" id="GO:0070403">
    <property type="term" value="F:NAD+ binding"/>
    <property type="evidence" value="ECO:0007669"/>
    <property type="project" value="InterPro"/>
</dbReference>
<evidence type="ECO:0000256" key="4">
    <source>
        <dbReference type="ARBA" id="ARBA00023141"/>
    </source>
</evidence>
<keyword evidence="1" id="KW-0028">Amino-acid biosynthesis</keyword>
<feature type="domain" description="Prephenate/arogenate dehydrogenase" evidence="6">
    <location>
        <begin position="7"/>
        <end position="291"/>
    </location>
</feature>
<evidence type="ECO:0000256" key="3">
    <source>
        <dbReference type="ARBA" id="ARBA00023027"/>
    </source>
</evidence>
<dbReference type="InterPro" id="IPR046825">
    <property type="entry name" value="PDH_C"/>
</dbReference>
<dbReference type="InterPro" id="IPR003099">
    <property type="entry name" value="Prephen_DH"/>
</dbReference>
<accession>A0A3P3ZLJ1</accession>
<proteinExistence type="predicted"/>
<dbReference type="InterPro" id="IPR046826">
    <property type="entry name" value="PDH_N"/>
</dbReference>
<dbReference type="Gene3D" id="3.40.50.720">
    <property type="entry name" value="NAD(P)-binding Rossmann-like Domain"/>
    <property type="match status" value="1"/>
</dbReference>
<dbReference type="FunFam" id="1.10.3660.10:FF:000003">
    <property type="entry name" value="Prephenate dehydrogenase"/>
    <property type="match status" value="1"/>
</dbReference>
<dbReference type="SUPFAM" id="SSF48179">
    <property type="entry name" value="6-phosphogluconate dehydrogenase C-terminal domain-like"/>
    <property type="match status" value="1"/>
</dbReference>
<dbReference type="PANTHER" id="PTHR21363">
    <property type="entry name" value="PREPHENATE DEHYDROGENASE"/>
    <property type="match status" value="1"/>
</dbReference>
<dbReference type="InterPro" id="IPR008927">
    <property type="entry name" value="6-PGluconate_DH-like_C_sf"/>
</dbReference>
<keyword evidence="2" id="KW-0560">Oxidoreductase</keyword>
<keyword evidence="4" id="KW-0057">Aromatic amino acid biosynthesis</keyword>
<protein>
    <submittedName>
        <fullName evidence="7">Prephenate dehydrogenase</fullName>
    </submittedName>
</protein>
<dbReference type="Pfam" id="PF20463">
    <property type="entry name" value="PDH_C"/>
    <property type="match status" value="1"/>
</dbReference>
<evidence type="ECO:0000313" key="7">
    <source>
        <dbReference type="EMBL" id="VAY86709.1"/>
    </source>
</evidence>
<dbReference type="InterPro" id="IPR036291">
    <property type="entry name" value="NAD(P)-bd_dom_sf"/>
</dbReference>
<dbReference type="PANTHER" id="PTHR21363:SF0">
    <property type="entry name" value="PREPHENATE DEHYDROGENASE [NADP(+)]"/>
    <property type="match status" value="1"/>
</dbReference>
<gene>
    <name evidence="7" type="ORF">CARN8_1240003</name>
</gene>
<comment type="pathway">
    <text evidence="5">Amino-acid biosynthesis.</text>
</comment>
<dbReference type="GO" id="GO:0008977">
    <property type="term" value="F:prephenate dehydrogenase (NAD+) activity"/>
    <property type="evidence" value="ECO:0007669"/>
    <property type="project" value="InterPro"/>
</dbReference>
<dbReference type="SUPFAM" id="SSF51735">
    <property type="entry name" value="NAD(P)-binding Rossmann-fold domains"/>
    <property type="match status" value="1"/>
</dbReference>
<organism evidence="7">
    <name type="scientific">mine drainage metagenome</name>
    <dbReference type="NCBI Taxonomy" id="410659"/>
    <lineage>
        <taxon>unclassified sequences</taxon>
        <taxon>metagenomes</taxon>
        <taxon>ecological metagenomes</taxon>
    </lineage>
</organism>
<evidence type="ECO:0000256" key="5">
    <source>
        <dbReference type="ARBA" id="ARBA00029440"/>
    </source>
</evidence>
<dbReference type="AlphaFoldDB" id="A0A3P3ZLJ1"/>
<keyword evidence="3" id="KW-0520">NAD</keyword>
<reference evidence="7" key="1">
    <citation type="submission" date="2018-10" db="EMBL/GenBank/DDBJ databases">
        <authorList>
            <person name="Plewniak F."/>
        </authorList>
    </citation>
    <scope>NUCLEOTIDE SEQUENCE</scope>
</reference>
<dbReference type="PROSITE" id="PS51176">
    <property type="entry name" value="PDH_ADH"/>
    <property type="match status" value="1"/>
</dbReference>
<dbReference type="InterPro" id="IPR050812">
    <property type="entry name" value="Preph/Arog_dehydrog"/>
</dbReference>
<evidence type="ECO:0000259" key="6">
    <source>
        <dbReference type="PROSITE" id="PS51176"/>
    </source>
</evidence>
<dbReference type="GO" id="GO:0006571">
    <property type="term" value="P:tyrosine biosynthetic process"/>
    <property type="evidence" value="ECO:0007669"/>
    <property type="project" value="InterPro"/>
</dbReference>
<name>A0A3P3ZLJ1_9ZZZZ</name>
<dbReference type="GO" id="GO:0004665">
    <property type="term" value="F:prephenate dehydrogenase (NADP+) activity"/>
    <property type="evidence" value="ECO:0007669"/>
    <property type="project" value="InterPro"/>
</dbReference>
<evidence type="ECO:0000256" key="1">
    <source>
        <dbReference type="ARBA" id="ARBA00022605"/>
    </source>
</evidence>